<dbReference type="Gene3D" id="3.40.630.30">
    <property type="match status" value="1"/>
</dbReference>
<dbReference type="InterPro" id="IPR000182">
    <property type="entry name" value="GNAT_dom"/>
</dbReference>
<dbReference type="InterPro" id="IPR051908">
    <property type="entry name" value="Ribosomal_N-acetyltransferase"/>
</dbReference>
<dbReference type="RefSeq" id="WP_071655312.1">
    <property type="nucleotide sequence ID" value="NZ_MLCF01000014.1"/>
</dbReference>
<evidence type="ECO:0000259" key="1">
    <source>
        <dbReference type="PROSITE" id="PS51186"/>
    </source>
</evidence>
<organism evidence="2 3">
    <name type="scientific">Mangrovactinospora gilvigrisea</name>
    <dbReference type="NCBI Taxonomy" id="1428644"/>
    <lineage>
        <taxon>Bacteria</taxon>
        <taxon>Bacillati</taxon>
        <taxon>Actinomycetota</taxon>
        <taxon>Actinomycetes</taxon>
        <taxon>Kitasatosporales</taxon>
        <taxon>Streptomycetaceae</taxon>
        <taxon>Mangrovactinospora</taxon>
    </lineage>
</organism>
<proteinExistence type="predicted"/>
<comment type="caution">
    <text evidence="2">The sequence shown here is derived from an EMBL/GenBank/DDBJ whole genome shotgun (WGS) entry which is preliminary data.</text>
</comment>
<dbReference type="PANTHER" id="PTHR43441">
    <property type="entry name" value="RIBOSOMAL-PROTEIN-SERINE ACETYLTRANSFERASE"/>
    <property type="match status" value="1"/>
</dbReference>
<dbReference type="SUPFAM" id="SSF55729">
    <property type="entry name" value="Acyl-CoA N-acyltransferases (Nat)"/>
    <property type="match status" value="1"/>
</dbReference>
<dbReference type="EMBL" id="MLCF01000014">
    <property type="protein sequence ID" value="OIV38719.1"/>
    <property type="molecule type" value="Genomic_DNA"/>
</dbReference>
<dbReference type="OrthoDB" id="2061990at2"/>
<dbReference type="GO" id="GO:1990189">
    <property type="term" value="F:protein N-terminal-serine acetyltransferase activity"/>
    <property type="evidence" value="ECO:0007669"/>
    <property type="project" value="TreeGrafter"/>
</dbReference>
<dbReference type="Proteomes" id="UP000243342">
    <property type="component" value="Unassembled WGS sequence"/>
</dbReference>
<sequence length="204" mass="21820">MNTSSLTAPLIDGDGLRLRPFRVGDEADAEAVLRGYADPEFRRWNTPLQPIETLEDAHDLLRRRRASAESGEAASFCVTDAGSGAVLGQVGFFGIDAVRRRAAVGYWVLPEARGAGIARRALTLAGAWAFAHLGLYRIELDHALGNTASCRVAERCGYPLEGTLRGAMFEEGRQDAFRDCHLHARLATDPGAGLESGEASAAPG</sequence>
<protein>
    <submittedName>
        <fullName evidence="2">GNAT family N-acetyltransferase</fullName>
    </submittedName>
</protein>
<dbReference type="Pfam" id="PF13302">
    <property type="entry name" value="Acetyltransf_3"/>
    <property type="match status" value="1"/>
</dbReference>
<name>A0A1J7BJ63_9ACTN</name>
<evidence type="ECO:0000313" key="3">
    <source>
        <dbReference type="Proteomes" id="UP000243342"/>
    </source>
</evidence>
<dbReference type="AlphaFoldDB" id="A0A1J7BJ63"/>
<evidence type="ECO:0000313" key="2">
    <source>
        <dbReference type="EMBL" id="OIV38719.1"/>
    </source>
</evidence>
<dbReference type="PANTHER" id="PTHR43441:SF10">
    <property type="entry name" value="ACETYLTRANSFERASE"/>
    <property type="match status" value="1"/>
</dbReference>
<dbReference type="GO" id="GO:0005737">
    <property type="term" value="C:cytoplasm"/>
    <property type="evidence" value="ECO:0007669"/>
    <property type="project" value="TreeGrafter"/>
</dbReference>
<dbReference type="STRING" id="1428644.BIV57_04340"/>
<dbReference type="GO" id="GO:0008999">
    <property type="term" value="F:protein-N-terminal-alanine acetyltransferase activity"/>
    <property type="evidence" value="ECO:0007669"/>
    <property type="project" value="TreeGrafter"/>
</dbReference>
<dbReference type="CDD" id="cd04301">
    <property type="entry name" value="NAT_SF"/>
    <property type="match status" value="1"/>
</dbReference>
<keyword evidence="3" id="KW-1185">Reference proteome</keyword>
<accession>A0A1J7BJ63</accession>
<feature type="domain" description="N-acetyltransferase" evidence="1">
    <location>
        <begin position="16"/>
        <end position="189"/>
    </location>
</feature>
<gene>
    <name evidence="2" type="ORF">BIV57_04340</name>
</gene>
<dbReference type="PROSITE" id="PS51186">
    <property type="entry name" value="GNAT"/>
    <property type="match status" value="1"/>
</dbReference>
<dbReference type="InterPro" id="IPR016181">
    <property type="entry name" value="Acyl_CoA_acyltransferase"/>
</dbReference>
<reference evidence="2 3" key="1">
    <citation type="submission" date="2016-10" db="EMBL/GenBank/DDBJ databases">
        <title>Genome sequence of Streptomyces gilvigriseus MUSC 26.</title>
        <authorList>
            <person name="Lee L.-H."/>
            <person name="Ser H.-L."/>
        </authorList>
    </citation>
    <scope>NUCLEOTIDE SEQUENCE [LARGE SCALE GENOMIC DNA]</scope>
    <source>
        <strain evidence="2 3">MUSC 26</strain>
    </source>
</reference>
<keyword evidence="2" id="KW-0808">Transferase</keyword>